<evidence type="ECO:0000313" key="3">
    <source>
        <dbReference type="Proteomes" id="UP001054902"/>
    </source>
</evidence>
<keyword evidence="3" id="KW-1185">Reference proteome</keyword>
<dbReference type="Proteomes" id="UP001054902">
    <property type="component" value="Unassembled WGS sequence"/>
</dbReference>
<keyword evidence="1" id="KW-0732">Signal</keyword>
<accession>A0AAD3CLL4</accession>
<name>A0AAD3CLL4_9STRA</name>
<feature type="chain" id="PRO_5042215005" description="Dolichyl-diphosphooligosaccharide--protein glycosyltransferase 48 kDa subunit" evidence="1">
    <location>
        <begin position="24"/>
        <end position="323"/>
    </location>
</feature>
<proteinExistence type="predicted"/>
<comment type="caution">
    <text evidence="2">The sequence shown here is derived from an EMBL/GenBank/DDBJ whole genome shotgun (WGS) entry which is preliminary data.</text>
</comment>
<evidence type="ECO:0000256" key="1">
    <source>
        <dbReference type="SAM" id="SignalP"/>
    </source>
</evidence>
<dbReference type="EMBL" id="BLLK01000027">
    <property type="protein sequence ID" value="GFH48173.1"/>
    <property type="molecule type" value="Genomic_DNA"/>
</dbReference>
<dbReference type="AlphaFoldDB" id="A0AAD3CLL4"/>
<organism evidence="2 3">
    <name type="scientific">Chaetoceros tenuissimus</name>
    <dbReference type="NCBI Taxonomy" id="426638"/>
    <lineage>
        <taxon>Eukaryota</taxon>
        <taxon>Sar</taxon>
        <taxon>Stramenopiles</taxon>
        <taxon>Ochrophyta</taxon>
        <taxon>Bacillariophyta</taxon>
        <taxon>Coscinodiscophyceae</taxon>
        <taxon>Chaetocerotophycidae</taxon>
        <taxon>Chaetocerotales</taxon>
        <taxon>Chaetocerotaceae</taxon>
        <taxon>Chaetoceros</taxon>
    </lineage>
</organism>
<sequence length="323" mass="36791">MISLQRVYFLFLIAFLFPSNSSAGNGRIVTLLPEKVTSDDINLFKYLILSYAKLSKNIDLKSLEDWNKLSASDFHQYDAILILDNAVGCDDESSIYHNARLSNLYELGIVLKDENVFLFSTEGTVDLDNMQSTSLNLLDAASAFSISREKPGAFIIIGKNYGTCPTAMKWLDIVFNAEESSSQFHMHVNMNGRVEEKYFVESFTHESFQCLDSALINTKGIHTVIDSYPLEFSPIAKIKREDGSSFVVLRETVKVKASFASRSTKTPKTKIYNKCNEDVSYVRTRKQVKKPTKIARQSKMWGRYQTKWTSRKHGKRVRAKNNH</sequence>
<gene>
    <name evidence="2" type="ORF">CTEN210_04649</name>
</gene>
<feature type="signal peptide" evidence="1">
    <location>
        <begin position="1"/>
        <end position="23"/>
    </location>
</feature>
<evidence type="ECO:0008006" key="4">
    <source>
        <dbReference type="Google" id="ProtNLM"/>
    </source>
</evidence>
<evidence type="ECO:0000313" key="2">
    <source>
        <dbReference type="EMBL" id="GFH48173.1"/>
    </source>
</evidence>
<protein>
    <recommendedName>
        <fullName evidence="4">Dolichyl-diphosphooligosaccharide--protein glycosyltransferase 48 kDa subunit</fullName>
    </recommendedName>
</protein>
<reference evidence="2 3" key="1">
    <citation type="journal article" date="2021" name="Sci. Rep.">
        <title>The genome of the diatom Chaetoceros tenuissimus carries an ancient integrated fragment of an extant virus.</title>
        <authorList>
            <person name="Hongo Y."/>
            <person name="Kimura K."/>
            <person name="Takaki Y."/>
            <person name="Yoshida Y."/>
            <person name="Baba S."/>
            <person name="Kobayashi G."/>
            <person name="Nagasaki K."/>
            <person name="Hano T."/>
            <person name="Tomaru Y."/>
        </authorList>
    </citation>
    <scope>NUCLEOTIDE SEQUENCE [LARGE SCALE GENOMIC DNA]</scope>
    <source>
        <strain evidence="2 3">NIES-3715</strain>
    </source>
</reference>